<protein>
    <recommendedName>
        <fullName evidence="2">DUF4350 domain-containing protein</fullName>
    </recommendedName>
</protein>
<keyword evidence="1" id="KW-0472">Membrane</keyword>
<gene>
    <name evidence="3" type="ORF">MNBD_GAMMA06-775</name>
</gene>
<proteinExistence type="predicted"/>
<keyword evidence="1" id="KW-1133">Transmembrane helix</keyword>
<evidence type="ECO:0000313" key="3">
    <source>
        <dbReference type="EMBL" id="VAW52394.1"/>
    </source>
</evidence>
<name>A0A3B0X8W6_9ZZZZ</name>
<evidence type="ECO:0000256" key="1">
    <source>
        <dbReference type="SAM" id="Phobius"/>
    </source>
</evidence>
<sequence length="471" mass="53747">MTFFPTKKMLGVVSRELLMTIGGALLSIFVLLNVFVPQQQNILYSKPTSEDRGKHGFYALYKWLTDSGIRTLSLRKPVARIQSGELPASGNVMVINLPYTKQALESEWQSINQWIQQGNTAVVFVAGLYAKPEWLSSNDVFASIKKLTASEFSLNDKKLMVESNIEDSKSAGIDWQNTMDLFQSKRLQLSPTIKHSLFENIDALDSFYLPHLMQAQEIDEQNVDNKIMEKTYYALESESSRLGMGLLTISDKPTVGGTDDVLLDMHKHYVMWLLPVGDGWIYLSAFPDILNNRMLKKSQNASWFTQLLQLHLSSTGYVIFNDYPFGLSNLYDPDAFFSDRRLHYTFAFIASFWLLYALAFSPRLAPVVARPPLPENKNFIEVTAGFFSRRVQVSVVAKTLSKALIIDIQNRIQLRGKYFWYWMQDHPDISNDDVDVLKCAGGYVSGYKRGRVKLMQLTQTISRIYIVINRV</sequence>
<accession>A0A3B0X8W6</accession>
<reference evidence="3" key="1">
    <citation type="submission" date="2018-06" db="EMBL/GenBank/DDBJ databases">
        <authorList>
            <person name="Zhirakovskaya E."/>
        </authorList>
    </citation>
    <scope>NUCLEOTIDE SEQUENCE</scope>
</reference>
<dbReference type="EMBL" id="UOFD01000046">
    <property type="protein sequence ID" value="VAW52394.1"/>
    <property type="molecule type" value="Genomic_DNA"/>
</dbReference>
<organism evidence="3">
    <name type="scientific">hydrothermal vent metagenome</name>
    <dbReference type="NCBI Taxonomy" id="652676"/>
    <lineage>
        <taxon>unclassified sequences</taxon>
        <taxon>metagenomes</taxon>
        <taxon>ecological metagenomes</taxon>
    </lineage>
</organism>
<dbReference type="Pfam" id="PF14258">
    <property type="entry name" value="DUF4350"/>
    <property type="match status" value="1"/>
</dbReference>
<evidence type="ECO:0000259" key="2">
    <source>
        <dbReference type="Pfam" id="PF14258"/>
    </source>
</evidence>
<feature type="domain" description="DUF4350" evidence="2">
    <location>
        <begin position="50"/>
        <end position="308"/>
    </location>
</feature>
<feature type="transmembrane region" description="Helical" evidence="1">
    <location>
        <begin position="17"/>
        <end position="36"/>
    </location>
</feature>
<keyword evidence="1" id="KW-0812">Transmembrane</keyword>
<dbReference type="AlphaFoldDB" id="A0A3B0X8W6"/>
<dbReference type="InterPro" id="IPR025646">
    <property type="entry name" value="DUF4350"/>
</dbReference>